<keyword evidence="5" id="KW-0862">Zinc</keyword>
<dbReference type="InterPro" id="IPR013087">
    <property type="entry name" value="Znf_C2H2_type"/>
</dbReference>
<evidence type="ECO:0000256" key="4">
    <source>
        <dbReference type="ARBA" id="ARBA00022771"/>
    </source>
</evidence>
<dbReference type="PANTHER" id="PTHR16515:SF49">
    <property type="entry name" value="GASTRULA ZINC FINGER PROTEIN XLCGF49.1-LIKE-RELATED"/>
    <property type="match status" value="1"/>
</dbReference>
<feature type="domain" description="C2H2-type" evidence="9">
    <location>
        <begin position="256"/>
        <end position="282"/>
    </location>
</feature>
<dbReference type="GO" id="GO:0005634">
    <property type="term" value="C:nucleus"/>
    <property type="evidence" value="ECO:0007669"/>
    <property type="project" value="UniProtKB-SubCell"/>
</dbReference>
<protein>
    <submittedName>
        <fullName evidence="10">Zinc finger protein 501-like</fullName>
    </submittedName>
</protein>
<feature type="region of interest" description="Disordered" evidence="8">
    <location>
        <begin position="27"/>
        <end position="48"/>
    </location>
</feature>
<evidence type="ECO:0000256" key="3">
    <source>
        <dbReference type="ARBA" id="ARBA00022737"/>
    </source>
</evidence>
<dbReference type="GO" id="GO:0010468">
    <property type="term" value="P:regulation of gene expression"/>
    <property type="evidence" value="ECO:0007669"/>
    <property type="project" value="TreeGrafter"/>
</dbReference>
<dbReference type="Proteomes" id="UP000264800">
    <property type="component" value="Unplaced"/>
</dbReference>
<evidence type="ECO:0000256" key="8">
    <source>
        <dbReference type="SAM" id="MobiDB-lite"/>
    </source>
</evidence>
<evidence type="ECO:0000256" key="5">
    <source>
        <dbReference type="ARBA" id="ARBA00022833"/>
    </source>
</evidence>
<dbReference type="GO" id="GO:0008270">
    <property type="term" value="F:zinc ion binding"/>
    <property type="evidence" value="ECO:0007669"/>
    <property type="project" value="UniProtKB-KW"/>
</dbReference>
<keyword evidence="3" id="KW-0677">Repeat</keyword>
<dbReference type="InterPro" id="IPR036236">
    <property type="entry name" value="Znf_C2H2_sf"/>
</dbReference>
<evidence type="ECO:0000313" key="11">
    <source>
        <dbReference type="Proteomes" id="UP000264800"/>
    </source>
</evidence>
<dbReference type="SMART" id="SM00355">
    <property type="entry name" value="ZnF_C2H2"/>
    <property type="match status" value="2"/>
</dbReference>
<evidence type="ECO:0000256" key="7">
    <source>
        <dbReference type="PROSITE-ProRule" id="PRU00042"/>
    </source>
</evidence>
<dbReference type="AlphaFoldDB" id="A0A3Q2ZRV3"/>
<dbReference type="PANTHER" id="PTHR16515">
    <property type="entry name" value="PR DOMAIN ZINC FINGER PROTEIN"/>
    <property type="match status" value="1"/>
</dbReference>
<reference evidence="10" key="1">
    <citation type="submission" date="2025-08" db="UniProtKB">
        <authorList>
            <consortium name="Ensembl"/>
        </authorList>
    </citation>
    <scope>IDENTIFICATION</scope>
</reference>
<evidence type="ECO:0000259" key="9">
    <source>
        <dbReference type="PROSITE" id="PS50157"/>
    </source>
</evidence>
<dbReference type="Gene3D" id="3.30.160.60">
    <property type="entry name" value="Classic Zinc Finger"/>
    <property type="match status" value="2"/>
</dbReference>
<feature type="domain" description="C2H2-type" evidence="9">
    <location>
        <begin position="228"/>
        <end position="255"/>
    </location>
</feature>
<sequence>MWDHRYPSSKLTLKQLRTQCSNIPTIIPTNLQSHQGKGRQDDRSGGRRHHLHPEYKSILMIVFCAGCLGPAGLQGWAQGSDPVQDVDLFMSEPLVTYRNGSGTGLVPLLVSEVMCRFRMMSPKLGSNWNQTRTVGTSCLWRGGTSCLWVSFRKDVHLKTLTGCISSNDPFEINPVKFWISLCLVLKVGAEHQQTTVSNVTSAPPGDCPQLCNPRWQRQNATNSGRRMAYCPECHKGFYKELHLEAHLRTHRGQKPNECWCCGKTYPTLMSLTHHRTHSGTKPFKCWFCGDGFMEQNHYFLSKLLVSIKLKKKKVKLLLL</sequence>
<name>A0A3Q2ZRV3_KRYMA</name>
<keyword evidence="2" id="KW-0479">Metal-binding</keyword>
<evidence type="ECO:0000256" key="2">
    <source>
        <dbReference type="ARBA" id="ARBA00022723"/>
    </source>
</evidence>
<organism evidence="10 11">
    <name type="scientific">Kryptolebias marmoratus</name>
    <name type="common">Mangrove killifish</name>
    <name type="synonym">Rivulus marmoratus</name>
    <dbReference type="NCBI Taxonomy" id="37003"/>
    <lineage>
        <taxon>Eukaryota</taxon>
        <taxon>Metazoa</taxon>
        <taxon>Chordata</taxon>
        <taxon>Craniata</taxon>
        <taxon>Vertebrata</taxon>
        <taxon>Euteleostomi</taxon>
        <taxon>Actinopterygii</taxon>
        <taxon>Neopterygii</taxon>
        <taxon>Teleostei</taxon>
        <taxon>Neoteleostei</taxon>
        <taxon>Acanthomorphata</taxon>
        <taxon>Ovalentaria</taxon>
        <taxon>Atherinomorphae</taxon>
        <taxon>Cyprinodontiformes</taxon>
        <taxon>Rivulidae</taxon>
        <taxon>Kryptolebias</taxon>
    </lineage>
</organism>
<keyword evidence="11" id="KW-1185">Reference proteome</keyword>
<keyword evidence="6" id="KW-0539">Nucleus</keyword>
<dbReference type="GeneTree" id="ENSGT00940000162179"/>
<keyword evidence="4 7" id="KW-0863">Zinc-finger</keyword>
<evidence type="ECO:0000256" key="1">
    <source>
        <dbReference type="ARBA" id="ARBA00004123"/>
    </source>
</evidence>
<comment type="subcellular location">
    <subcellularLocation>
        <location evidence="1">Nucleus</location>
    </subcellularLocation>
</comment>
<dbReference type="PROSITE" id="PS50157">
    <property type="entry name" value="ZINC_FINGER_C2H2_2"/>
    <property type="match status" value="2"/>
</dbReference>
<proteinExistence type="predicted"/>
<dbReference type="InterPro" id="IPR050331">
    <property type="entry name" value="Zinc_finger"/>
</dbReference>
<accession>A0A3Q2ZRV3</accession>
<dbReference type="PROSITE" id="PS00028">
    <property type="entry name" value="ZINC_FINGER_C2H2_1"/>
    <property type="match status" value="1"/>
</dbReference>
<evidence type="ECO:0000256" key="6">
    <source>
        <dbReference type="ARBA" id="ARBA00023242"/>
    </source>
</evidence>
<dbReference type="Ensembl" id="ENSKMAT00000006706.1">
    <property type="protein sequence ID" value="ENSKMAP00000006598.1"/>
    <property type="gene ID" value="ENSKMAG00000004988.1"/>
</dbReference>
<evidence type="ECO:0000313" key="10">
    <source>
        <dbReference type="Ensembl" id="ENSKMAP00000006598.1"/>
    </source>
</evidence>
<dbReference type="SUPFAM" id="SSF57667">
    <property type="entry name" value="beta-beta-alpha zinc fingers"/>
    <property type="match status" value="2"/>
</dbReference>
<reference evidence="10" key="2">
    <citation type="submission" date="2025-09" db="UniProtKB">
        <authorList>
            <consortium name="Ensembl"/>
        </authorList>
    </citation>
    <scope>IDENTIFICATION</scope>
</reference>